<feature type="compositionally biased region" description="Low complexity" evidence="13">
    <location>
        <begin position="673"/>
        <end position="691"/>
    </location>
</feature>
<keyword evidence="9" id="KW-0206">Cytoskeleton</keyword>
<reference evidence="15" key="2">
    <citation type="submission" date="2025-09" db="UniProtKB">
        <authorList>
            <consortium name="Ensembl"/>
        </authorList>
    </citation>
    <scope>IDENTIFICATION</scope>
</reference>
<dbReference type="PROSITE" id="PS00028">
    <property type="entry name" value="ZINC_FINGER_C2H2_1"/>
    <property type="match status" value="1"/>
</dbReference>
<keyword evidence="6 11" id="KW-0863">Zinc-finger</keyword>
<evidence type="ECO:0000259" key="14">
    <source>
        <dbReference type="PROSITE" id="PS50157"/>
    </source>
</evidence>
<organism evidence="15 16">
    <name type="scientific">Apteryx owenii</name>
    <name type="common">Little spotted kiwi</name>
    <dbReference type="NCBI Taxonomy" id="8824"/>
    <lineage>
        <taxon>Eukaryota</taxon>
        <taxon>Metazoa</taxon>
        <taxon>Chordata</taxon>
        <taxon>Craniata</taxon>
        <taxon>Vertebrata</taxon>
        <taxon>Euteleostomi</taxon>
        <taxon>Archelosauria</taxon>
        <taxon>Archosauria</taxon>
        <taxon>Dinosauria</taxon>
        <taxon>Saurischia</taxon>
        <taxon>Theropoda</taxon>
        <taxon>Coelurosauria</taxon>
        <taxon>Aves</taxon>
        <taxon>Palaeognathae</taxon>
        <taxon>Apterygiformes</taxon>
        <taxon>Apterygidae</taxon>
        <taxon>Apteryx</taxon>
    </lineage>
</organism>
<evidence type="ECO:0000256" key="13">
    <source>
        <dbReference type="SAM" id="MobiDB-lite"/>
    </source>
</evidence>
<feature type="compositionally biased region" description="Low complexity" evidence="13">
    <location>
        <begin position="639"/>
        <end position="657"/>
    </location>
</feature>
<feature type="coiled-coil region" evidence="12">
    <location>
        <begin position="108"/>
        <end position="142"/>
    </location>
</feature>
<evidence type="ECO:0000313" key="15">
    <source>
        <dbReference type="Ensembl" id="ENSAOWP00000001081.1"/>
    </source>
</evidence>
<comment type="subcellular location">
    <subcellularLocation>
        <location evidence="2">Cytoplasm</location>
        <location evidence="2">Cytoskeleton</location>
        <location evidence="2">Cilium basal body</location>
    </subcellularLocation>
    <subcellularLocation>
        <location evidence="1">Cytoplasm</location>
        <location evidence="1">Cytoskeleton</location>
        <location evidence="1">Microtubule organizing center</location>
        <location evidence="1">Centrosome</location>
        <location evidence="1">Centriole</location>
    </subcellularLocation>
</comment>
<dbReference type="Pfam" id="PF25977">
    <property type="entry name" value="DZIP1"/>
    <property type="match status" value="1"/>
</dbReference>
<dbReference type="Proteomes" id="UP000694424">
    <property type="component" value="Unplaced"/>
</dbReference>
<dbReference type="InterPro" id="IPR013087">
    <property type="entry name" value="Znf_C2H2_type"/>
</dbReference>
<sequence length="691" mass="78197">PQSPARAAAALAGLVGVPPFQFQPRRASVDWRRFSAIDVERVARELDVATLQEHIASVTFCNLDSERCPSCQQPVDPVLLKVLKMAQLSIEYLLHCQESLSAALALQAGRLQAALDELACEKQEAARQAEELRGVKEESRRRKKLIATQQLILQAGANSYHKCQLCDKAFVNYSFLQAHIQRRHTEASEAGEQRKKQVEQMEDEIQELKVKLRETQQRLEAERDMGKLLQEHETERARWREQEGRRVFERWKEEERTKLRQELDSLRQLFLDKFKDIASRSSAMEGKVQELQARSVAVSNLGTLQDDDCEEKQQGAATRAELQDMRERMDVQVRSVLWVSSLCLENEKLRATLSQDQRAATDHFRQEMDKLSAQLRDQTEVIKSQEKTVHGIFAPPLAAAIRIMEKEEPRLTPWRYSLQRLLKALRRNPHLLEQFRPILEEMLAEKLESMGVKRVAKGISTQTYENLQTLVRIQQQQKADRFPEFLRLRDKLIRAVKWKVRQREKPNGTFPQQLSVIPGDLLSSLEVPRPRSKASLGWQQASLSPTKLRPPTSMQQEQVLSKMMPDNDTKSDWSALDSPEETAGPGIAGTTVSAMVKVLERRLDTTARKPAGGVKLFPERSSGSPKASEPAKKLQVAGDSSDLDNSSLEDLVAPRELPAGRRRPPARRGGDPAGSPGTSAWSSGSAATRCW</sequence>
<evidence type="ECO:0000256" key="12">
    <source>
        <dbReference type="SAM" id="Coils"/>
    </source>
</evidence>
<keyword evidence="10" id="KW-0966">Cell projection</keyword>
<keyword evidence="7" id="KW-0862">Zinc</keyword>
<keyword evidence="5" id="KW-0479">Metal-binding</keyword>
<evidence type="ECO:0000256" key="5">
    <source>
        <dbReference type="ARBA" id="ARBA00022723"/>
    </source>
</evidence>
<dbReference type="GO" id="GO:0060271">
    <property type="term" value="P:cilium assembly"/>
    <property type="evidence" value="ECO:0007669"/>
    <property type="project" value="TreeGrafter"/>
</dbReference>
<accession>A0A8B9NQY2</accession>
<feature type="domain" description="C2H2-type" evidence="14">
    <location>
        <begin position="161"/>
        <end position="189"/>
    </location>
</feature>
<evidence type="ECO:0000313" key="16">
    <source>
        <dbReference type="Proteomes" id="UP000694424"/>
    </source>
</evidence>
<evidence type="ECO:0000256" key="1">
    <source>
        <dbReference type="ARBA" id="ARBA00004114"/>
    </source>
</evidence>
<feature type="region of interest" description="Disordered" evidence="13">
    <location>
        <begin position="533"/>
        <end position="589"/>
    </location>
</feature>
<evidence type="ECO:0000256" key="2">
    <source>
        <dbReference type="ARBA" id="ARBA00004120"/>
    </source>
</evidence>
<dbReference type="PANTHER" id="PTHR21502:SF8">
    <property type="entry name" value="CILIUM ASSEMBLY PROTEIN DZIP1L"/>
    <property type="match status" value="1"/>
</dbReference>
<dbReference type="GO" id="GO:0005737">
    <property type="term" value="C:cytoplasm"/>
    <property type="evidence" value="ECO:0007669"/>
    <property type="project" value="TreeGrafter"/>
</dbReference>
<evidence type="ECO:0000256" key="6">
    <source>
        <dbReference type="ARBA" id="ARBA00022771"/>
    </source>
</evidence>
<evidence type="ECO:0000256" key="10">
    <source>
        <dbReference type="ARBA" id="ARBA00023273"/>
    </source>
</evidence>
<evidence type="ECO:0000256" key="8">
    <source>
        <dbReference type="ARBA" id="ARBA00023054"/>
    </source>
</evidence>
<proteinExistence type="inferred from homology"/>
<feature type="region of interest" description="Disordered" evidence="13">
    <location>
        <begin position="609"/>
        <end position="691"/>
    </location>
</feature>
<protein>
    <submittedName>
        <fullName evidence="15">DAZ interacting zinc finger protein 1 like</fullName>
    </submittedName>
</protein>
<name>A0A8B9NQY2_APTOW</name>
<comment type="similarity">
    <text evidence="3">Belongs to the DZIP C2H2-type zinc-finger protein family.</text>
</comment>
<reference evidence="15" key="1">
    <citation type="submission" date="2025-08" db="UniProtKB">
        <authorList>
            <consortium name="Ensembl"/>
        </authorList>
    </citation>
    <scope>IDENTIFICATION</scope>
</reference>
<keyword evidence="4" id="KW-0963">Cytoplasm</keyword>
<dbReference type="PANTHER" id="PTHR21502">
    <property type="entry name" value="ZINC FINGER PROTEIN DZIP1"/>
    <property type="match status" value="1"/>
</dbReference>
<dbReference type="GO" id="GO:0008270">
    <property type="term" value="F:zinc ion binding"/>
    <property type="evidence" value="ECO:0007669"/>
    <property type="project" value="UniProtKB-KW"/>
</dbReference>
<dbReference type="GO" id="GO:0005814">
    <property type="term" value="C:centriole"/>
    <property type="evidence" value="ECO:0007669"/>
    <property type="project" value="UniProtKB-SubCell"/>
</dbReference>
<dbReference type="AlphaFoldDB" id="A0A8B9NQY2"/>
<dbReference type="Gene3D" id="3.30.160.60">
    <property type="entry name" value="Classic Zinc Finger"/>
    <property type="match status" value="1"/>
</dbReference>
<keyword evidence="16" id="KW-1185">Reference proteome</keyword>
<evidence type="ECO:0000256" key="7">
    <source>
        <dbReference type="ARBA" id="ARBA00022833"/>
    </source>
</evidence>
<dbReference type="InterPro" id="IPR032714">
    <property type="entry name" value="DZIP1_N"/>
</dbReference>
<dbReference type="Ensembl" id="ENSAOWT00000001228.1">
    <property type="protein sequence ID" value="ENSAOWP00000001081.1"/>
    <property type="gene ID" value="ENSAOWG00000000774.1"/>
</dbReference>
<evidence type="ECO:0000256" key="9">
    <source>
        <dbReference type="ARBA" id="ARBA00023212"/>
    </source>
</evidence>
<dbReference type="InterPro" id="IPR058883">
    <property type="entry name" value="DZIP1_dom"/>
</dbReference>
<dbReference type="SMART" id="SM00355">
    <property type="entry name" value="ZnF_C2H2"/>
    <property type="match status" value="1"/>
</dbReference>
<evidence type="ECO:0000256" key="3">
    <source>
        <dbReference type="ARBA" id="ARBA00009131"/>
    </source>
</evidence>
<dbReference type="InterPro" id="IPR051241">
    <property type="entry name" value="DZIP_RILPL"/>
</dbReference>
<keyword evidence="8 12" id="KW-0175">Coiled coil</keyword>
<dbReference type="PROSITE" id="PS50157">
    <property type="entry name" value="ZINC_FINGER_C2H2_2"/>
    <property type="match status" value="1"/>
</dbReference>
<evidence type="ECO:0000256" key="4">
    <source>
        <dbReference type="ARBA" id="ARBA00022490"/>
    </source>
</evidence>
<evidence type="ECO:0000256" key="11">
    <source>
        <dbReference type="PROSITE-ProRule" id="PRU00042"/>
    </source>
</evidence>
<feature type="coiled-coil region" evidence="12">
    <location>
        <begin position="191"/>
        <end position="225"/>
    </location>
</feature>
<dbReference type="GO" id="GO:0036064">
    <property type="term" value="C:ciliary basal body"/>
    <property type="evidence" value="ECO:0007669"/>
    <property type="project" value="TreeGrafter"/>
</dbReference>
<dbReference type="Pfam" id="PF13815">
    <property type="entry name" value="Dzip-like_N"/>
    <property type="match status" value="1"/>
</dbReference>